<dbReference type="PROSITE" id="PS50853">
    <property type="entry name" value="FN3"/>
    <property type="match status" value="1"/>
</dbReference>
<evidence type="ECO:0000313" key="3">
    <source>
        <dbReference type="Proteomes" id="UP000199520"/>
    </source>
</evidence>
<dbReference type="CDD" id="cd00063">
    <property type="entry name" value="FN3"/>
    <property type="match status" value="1"/>
</dbReference>
<dbReference type="RefSeq" id="WP_090941111.1">
    <property type="nucleotide sequence ID" value="NZ_FOTS01000042.1"/>
</dbReference>
<dbReference type="InterPro" id="IPR036116">
    <property type="entry name" value="FN3_sf"/>
</dbReference>
<evidence type="ECO:0000313" key="2">
    <source>
        <dbReference type="EMBL" id="SFM11485.1"/>
    </source>
</evidence>
<feature type="domain" description="Fibronectin type-III" evidence="1">
    <location>
        <begin position="144"/>
        <end position="235"/>
    </location>
</feature>
<name>A0A1I4N7W2_9FIRM</name>
<dbReference type="SUPFAM" id="SSF49265">
    <property type="entry name" value="Fibronectin type III"/>
    <property type="match status" value="1"/>
</dbReference>
<dbReference type="InterPro" id="IPR013783">
    <property type="entry name" value="Ig-like_fold"/>
</dbReference>
<sequence length="311" mass="34480">MATIGNQLLQPENGWKRYSNMDSNILYIGSWITLADDANFWSREHHDLESSSGGQIQFKFKGTKIRLIDHRHPNRCSTLKAIIDGELFDFSEYGTSQHRTIVFEKIGLENTIHTVELIQLPNSTGIFVLDAIDIDDTGELLPYAPTAPINLIAIAGDSQVALSWTAITGATGYNVKRSTAAGGPYTAIATNITGTSYVDTTVTNRTTYYYVVTAVDSNGNESSNSNEASATPKATSGHGLLRVTMNDSSEREYELSDDAINQFIEWCNRTVGTGSSLYTFNKTYNVGEFKSRKEYLLFEKIISFEVMELTK</sequence>
<proteinExistence type="predicted"/>
<dbReference type="Gene3D" id="2.60.40.10">
    <property type="entry name" value="Immunoglobulins"/>
    <property type="match status" value="1"/>
</dbReference>
<dbReference type="STRING" id="1123291.SAMN04490355_10426"/>
<dbReference type="InterPro" id="IPR003961">
    <property type="entry name" value="FN3_dom"/>
</dbReference>
<dbReference type="OrthoDB" id="1681409at2"/>
<keyword evidence="3" id="KW-1185">Reference proteome</keyword>
<protein>
    <recommendedName>
        <fullName evidence="1">Fibronectin type-III domain-containing protein</fullName>
    </recommendedName>
</protein>
<dbReference type="Gene3D" id="2.60.120.260">
    <property type="entry name" value="Galactose-binding domain-like"/>
    <property type="match status" value="1"/>
</dbReference>
<organism evidence="2 3">
    <name type="scientific">Pelosinus propionicus DSM 13327</name>
    <dbReference type="NCBI Taxonomy" id="1123291"/>
    <lineage>
        <taxon>Bacteria</taxon>
        <taxon>Bacillati</taxon>
        <taxon>Bacillota</taxon>
        <taxon>Negativicutes</taxon>
        <taxon>Selenomonadales</taxon>
        <taxon>Sporomusaceae</taxon>
        <taxon>Pelosinus</taxon>
    </lineage>
</organism>
<evidence type="ECO:0000259" key="1">
    <source>
        <dbReference type="PROSITE" id="PS50853"/>
    </source>
</evidence>
<reference evidence="3" key="1">
    <citation type="submission" date="2016-10" db="EMBL/GenBank/DDBJ databases">
        <authorList>
            <person name="Varghese N."/>
            <person name="Submissions S."/>
        </authorList>
    </citation>
    <scope>NUCLEOTIDE SEQUENCE [LARGE SCALE GENOMIC DNA]</scope>
    <source>
        <strain evidence="3">DSM 13327</strain>
    </source>
</reference>
<dbReference type="Proteomes" id="UP000199520">
    <property type="component" value="Unassembled WGS sequence"/>
</dbReference>
<dbReference type="AlphaFoldDB" id="A0A1I4N7W2"/>
<accession>A0A1I4N7W2</accession>
<gene>
    <name evidence="2" type="ORF">SAMN04490355_10426</name>
</gene>
<dbReference type="EMBL" id="FOTS01000042">
    <property type="protein sequence ID" value="SFM11485.1"/>
    <property type="molecule type" value="Genomic_DNA"/>
</dbReference>